<organism evidence="2 3">
    <name type="scientific">Serpentinimonas raichei</name>
    <dbReference type="NCBI Taxonomy" id="1458425"/>
    <lineage>
        <taxon>Bacteria</taxon>
        <taxon>Pseudomonadati</taxon>
        <taxon>Pseudomonadota</taxon>
        <taxon>Betaproteobacteria</taxon>
        <taxon>Burkholderiales</taxon>
        <taxon>Comamonadaceae</taxon>
        <taxon>Serpentinimonas</taxon>
    </lineage>
</organism>
<sequence length="115" mass="12794">MPIHRPEAPPRWQILHVEPLAPAKPALGESCNGCGLCCLAEPCPLGMVLSLRWRGACRMLRWEAQAQRYRCGAIVASAEGHLWLRLWNRLARRWIAAGSGCDATLQVQNPHPPKP</sequence>
<proteinExistence type="predicted"/>
<evidence type="ECO:0000259" key="1">
    <source>
        <dbReference type="PROSITE" id="PS51379"/>
    </source>
</evidence>
<gene>
    <name evidence="2" type="ORF">SRAA_0147</name>
</gene>
<dbReference type="PROSITE" id="PS51379">
    <property type="entry name" value="4FE4S_FER_2"/>
    <property type="match status" value="1"/>
</dbReference>
<keyword evidence="2" id="KW-0670">Pyruvate</keyword>
<name>A0A060NF82_9BURK</name>
<feature type="domain" description="4Fe-4S ferredoxin-type" evidence="1">
    <location>
        <begin position="23"/>
        <end position="54"/>
    </location>
</feature>
<dbReference type="STRING" id="1458425.SRAA_0147"/>
<dbReference type="InterPro" id="IPR017896">
    <property type="entry name" value="4Fe4S_Fe-S-bd"/>
</dbReference>
<dbReference type="RefSeq" id="WP_045530340.1">
    <property type="nucleotide sequence ID" value="NZ_AP014568.1"/>
</dbReference>
<reference evidence="2 3" key="1">
    <citation type="journal article" date="2014" name="Nat. Commun.">
        <title>Physiological and genomic features of highly alkaliphilic hydrogen-utilizing Betaproteobacteria from a continental serpentinizing site.</title>
        <authorList>
            <person name="Suzuki S."/>
            <person name="Kuenen J.G."/>
            <person name="Schipper K."/>
            <person name="van der Velde S."/>
            <person name="Ishii S."/>
            <person name="Wu A."/>
            <person name="Sorokin D.Y."/>
            <person name="Tenney A."/>
            <person name="Meng X.Y."/>
            <person name="Morrill P.L."/>
            <person name="Kamagata Y."/>
            <person name="Muyzer G."/>
            <person name="Nealson K.H."/>
        </authorList>
    </citation>
    <scope>NUCLEOTIDE SEQUENCE [LARGE SCALE GENOMIC DNA]</scope>
    <source>
        <strain evidence="2 3">A1</strain>
    </source>
</reference>
<evidence type="ECO:0000313" key="3">
    <source>
        <dbReference type="Proteomes" id="UP000067461"/>
    </source>
</evidence>
<dbReference type="Proteomes" id="UP000067461">
    <property type="component" value="Chromosome"/>
</dbReference>
<evidence type="ECO:0000313" key="2">
    <source>
        <dbReference type="EMBL" id="BAO80001.1"/>
    </source>
</evidence>
<dbReference type="KEGG" id="cbaa:SRAA_0147"/>
<keyword evidence="3" id="KW-1185">Reference proteome</keyword>
<dbReference type="EMBL" id="AP014568">
    <property type="protein sequence ID" value="BAO80001.1"/>
    <property type="molecule type" value="Genomic_DNA"/>
</dbReference>
<accession>A0A060NF82</accession>
<dbReference type="AlphaFoldDB" id="A0A060NF82"/>
<protein>
    <submittedName>
        <fullName evidence="2">Indolepyruvate ferredoxin oxidoreductase, alpha and beta subunits</fullName>
    </submittedName>
</protein>
<dbReference type="OrthoDB" id="8536890at2"/>
<dbReference type="HOGENOM" id="CLU_169510_0_0_4"/>